<dbReference type="InterPro" id="IPR023561">
    <property type="entry name" value="Carbonic_anhydrase_a-class"/>
</dbReference>
<reference evidence="3" key="1">
    <citation type="submission" date="2024-06" db="EMBL/GenBank/DDBJ databases">
        <authorList>
            <person name="Liu X."/>
            <person name="Lenzi L."/>
            <person name="Haldenby T S."/>
            <person name="Uol C."/>
        </authorList>
    </citation>
    <scope>NUCLEOTIDE SEQUENCE</scope>
</reference>
<dbReference type="GO" id="GO:0006730">
    <property type="term" value="P:one-carbon metabolic process"/>
    <property type="evidence" value="ECO:0007669"/>
    <property type="project" value="TreeGrafter"/>
</dbReference>
<gene>
    <name evidence="3" type="ORF">CDAUBV1_LOCUS13979</name>
</gene>
<comment type="caution">
    <text evidence="3">The sequence shown here is derived from an EMBL/GenBank/DDBJ whole genome shotgun (WGS) entry which is preliminary data.</text>
</comment>
<dbReference type="GO" id="GO:0008270">
    <property type="term" value="F:zinc ion binding"/>
    <property type="evidence" value="ECO:0007669"/>
    <property type="project" value="InterPro"/>
</dbReference>
<protein>
    <recommendedName>
        <fullName evidence="2">Alpha-carbonic anhydrase domain-containing protein</fullName>
    </recommendedName>
</protein>
<dbReference type="SUPFAM" id="SSF51069">
    <property type="entry name" value="Carbonic anhydrase"/>
    <property type="match status" value="1"/>
</dbReference>
<proteinExistence type="inferred from homology"/>
<dbReference type="InterPro" id="IPR001148">
    <property type="entry name" value="CA_dom"/>
</dbReference>
<name>A0AAV2TRK9_CALDB</name>
<comment type="similarity">
    <text evidence="1">Belongs to the alpha-carbonic anhydrase family.</text>
</comment>
<dbReference type="PANTHER" id="PTHR18952:SF208">
    <property type="entry name" value="CARBONIC ANHYDRASE XA-RELATED"/>
    <property type="match status" value="1"/>
</dbReference>
<sequence>MELPSIKVLFSLMATNMAIFCESATSLWHESTWSASWDTWWHYKEGVIGGPSYWGHTAYMAYAEDVWPACRQGKMQSPIRVTPSNLTFDRNLRPLTIIGRDSQVDLEIHNTGQDVRIEFLDASSPVMLTGGPLSYDYKLFGALLKFGLTSNRGSDHQIDGYEFPAELYAFNLILYSNFSMAVSRPNGIAAISIFLKVADFSSADLSALLATAEEVQFKGQSRRLNGLLLSAILPSTEQYMTYPGSIPFPACHETVTWILLNQAVGITETQLKSLRELRVSPFKESGRMADNFRPVQSLNHRSVRTNIDFSASQQYCSMQPRISYLASSSTERPDNGYIRPPVH</sequence>
<dbReference type="InterPro" id="IPR036398">
    <property type="entry name" value="CA_dom_sf"/>
</dbReference>
<dbReference type="PROSITE" id="PS51144">
    <property type="entry name" value="ALPHA_CA_2"/>
    <property type="match status" value="1"/>
</dbReference>
<dbReference type="PANTHER" id="PTHR18952">
    <property type="entry name" value="CARBONIC ANHYDRASE"/>
    <property type="match status" value="1"/>
</dbReference>
<dbReference type="AlphaFoldDB" id="A0AAV2TRK9"/>
<dbReference type="Pfam" id="PF00194">
    <property type="entry name" value="Carb_anhydrase"/>
    <property type="match status" value="1"/>
</dbReference>
<accession>A0AAV2TRK9</accession>
<dbReference type="GO" id="GO:0004089">
    <property type="term" value="F:carbonate dehydratase activity"/>
    <property type="evidence" value="ECO:0007669"/>
    <property type="project" value="InterPro"/>
</dbReference>
<dbReference type="Gene3D" id="3.10.200.10">
    <property type="entry name" value="Alpha carbonic anhydrase"/>
    <property type="match status" value="1"/>
</dbReference>
<evidence type="ECO:0000313" key="3">
    <source>
        <dbReference type="EMBL" id="CAL5138915.1"/>
    </source>
</evidence>
<evidence type="ECO:0000259" key="2">
    <source>
        <dbReference type="PROSITE" id="PS51144"/>
    </source>
</evidence>
<dbReference type="EMBL" id="CAXLJL010000556">
    <property type="protein sequence ID" value="CAL5138915.1"/>
    <property type="molecule type" value="Genomic_DNA"/>
</dbReference>
<dbReference type="SMART" id="SM01057">
    <property type="entry name" value="Carb_anhydrase"/>
    <property type="match status" value="1"/>
</dbReference>
<evidence type="ECO:0000256" key="1">
    <source>
        <dbReference type="ARBA" id="ARBA00010718"/>
    </source>
</evidence>
<organism evidence="3 4">
    <name type="scientific">Calicophoron daubneyi</name>
    <name type="common">Rumen fluke</name>
    <name type="synonym">Paramphistomum daubneyi</name>
    <dbReference type="NCBI Taxonomy" id="300641"/>
    <lineage>
        <taxon>Eukaryota</taxon>
        <taxon>Metazoa</taxon>
        <taxon>Spiralia</taxon>
        <taxon>Lophotrochozoa</taxon>
        <taxon>Platyhelminthes</taxon>
        <taxon>Trematoda</taxon>
        <taxon>Digenea</taxon>
        <taxon>Plagiorchiida</taxon>
        <taxon>Pronocephalata</taxon>
        <taxon>Paramphistomoidea</taxon>
        <taxon>Paramphistomidae</taxon>
        <taxon>Calicophoron</taxon>
    </lineage>
</organism>
<dbReference type="Proteomes" id="UP001497525">
    <property type="component" value="Unassembled WGS sequence"/>
</dbReference>
<feature type="domain" description="Alpha-carbonic anhydrase" evidence="2">
    <location>
        <begin position="39"/>
        <end position="307"/>
    </location>
</feature>
<evidence type="ECO:0000313" key="4">
    <source>
        <dbReference type="Proteomes" id="UP001497525"/>
    </source>
</evidence>